<sequence length="214" mass="24050">MARRTKEEAEITRQQILDSAERVFAAKGVAHTTMADIAADAGVSRGALYWHFTSKTDIFHAMFVRQHDANKVVCAAARDPEEADPMGQMRSILSHFLSKVVDDPQQRRVSEILHHKCELAGEQADLRQHLQATGDEIDQDIALSLRNAVQRGQLPADLDLRRSAIAVHAYIHGLIDNWLLRPDSYPLDREAEALVDAMLDMLRFSPALRHPSQE</sequence>
<dbReference type="Gene3D" id="1.10.357.10">
    <property type="entry name" value="Tetracycline Repressor, domain 2"/>
    <property type="match status" value="1"/>
</dbReference>
<dbReference type="OrthoDB" id="5816932at2"/>
<dbReference type="SUPFAM" id="SSF48498">
    <property type="entry name" value="Tetracyclin repressor-like, C-terminal domain"/>
    <property type="match status" value="1"/>
</dbReference>
<dbReference type="GO" id="GO:0003700">
    <property type="term" value="F:DNA-binding transcription factor activity"/>
    <property type="evidence" value="ECO:0007669"/>
    <property type="project" value="TreeGrafter"/>
</dbReference>
<gene>
    <name evidence="7" type="ORF">SAMN05216229_104122</name>
</gene>
<dbReference type="InterPro" id="IPR013572">
    <property type="entry name" value="Tscrpt_reg_MAATS_C"/>
</dbReference>
<dbReference type="Pfam" id="PF00440">
    <property type="entry name" value="TetR_N"/>
    <property type="match status" value="1"/>
</dbReference>
<evidence type="ECO:0000313" key="7">
    <source>
        <dbReference type="EMBL" id="SFP64168.1"/>
    </source>
</evidence>
<evidence type="ECO:0000256" key="1">
    <source>
        <dbReference type="ARBA" id="ARBA00022491"/>
    </source>
</evidence>
<dbReference type="PROSITE" id="PS50977">
    <property type="entry name" value="HTH_TETR_2"/>
    <property type="match status" value="1"/>
</dbReference>
<keyword evidence="1" id="KW-0678">Repressor</keyword>
<dbReference type="InterPro" id="IPR050109">
    <property type="entry name" value="HTH-type_TetR-like_transc_reg"/>
</dbReference>
<dbReference type="Proteomes" id="UP000243084">
    <property type="component" value="Unassembled WGS sequence"/>
</dbReference>
<dbReference type="GO" id="GO:0000976">
    <property type="term" value="F:transcription cis-regulatory region binding"/>
    <property type="evidence" value="ECO:0007669"/>
    <property type="project" value="TreeGrafter"/>
</dbReference>
<protein>
    <submittedName>
        <fullName evidence="7">Transcriptional regulator, TetR family</fullName>
    </submittedName>
</protein>
<keyword evidence="3 5" id="KW-0238">DNA-binding</keyword>
<dbReference type="PRINTS" id="PR00455">
    <property type="entry name" value="HTHTETR"/>
</dbReference>
<accession>A0A1I5S056</accession>
<evidence type="ECO:0000259" key="6">
    <source>
        <dbReference type="PROSITE" id="PS50977"/>
    </source>
</evidence>
<dbReference type="InterPro" id="IPR001647">
    <property type="entry name" value="HTH_TetR"/>
</dbReference>
<dbReference type="PANTHER" id="PTHR30055">
    <property type="entry name" value="HTH-TYPE TRANSCRIPTIONAL REGULATOR RUTR"/>
    <property type="match status" value="1"/>
</dbReference>
<organism evidence="7 8">
    <name type="scientific">Geopseudomonas sagittaria</name>
    <dbReference type="NCBI Taxonomy" id="1135990"/>
    <lineage>
        <taxon>Bacteria</taxon>
        <taxon>Pseudomonadati</taxon>
        <taxon>Pseudomonadota</taxon>
        <taxon>Gammaproteobacteria</taxon>
        <taxon>Pseudomonadales</taxon>
        <taxon>Pseudomonadaceae</taxon>
        <taxon>Geopseudomonas</taxon>
    </lineage>
</organism>
<dbReference type="GO" id="GO:0045892">
    <property type="term" value="P:negative regulation of DNA-templated transcription"/>
    <property type="evidence" value="ECO:0007669"/>
    <property type="project" value="UniProtKB-ARBA"/>
</dbReference>
<dbReference type="InterPro" id="IPR036271">
    <property type="entry name" value="Tet_transcr_reg_TetR-rel_C_sf"/>
</dbReference>
<keyword evidence="8" id="KW-1185">Reference proteome</keyword>
<keyword evidence="4" id="KW-0804">Transcription</keyword>
<dbReference type="PANTHER" id="PTHR30055:SF240">
    <property type="entry name" value="HTH-TYPE TRANSCRIPTIONAL REGULATOR ACRR"/>
    <property type="match status" value="1"/>
</dbReference>
<keyword evidence="2" id="KW-0805">Transcription regulation</keyword>
<reference evidence="8" key="1">
    <citation type="submission" date="2016-10" db="EMBL/GenBank/DDBJ databases">
        <authorList>
            <person name="Varghese N."/>
            <person name="Submissions S."/>
        </authorList>
    </citation>
    <scope>NUCLEOTIDE SEQUENCE [LARGE SCALE GENOMIC DNA]</scope>
    <source>
        <strain evidence="8">JCM 18195</strain>
    </source>
</reference>
<evidence type="ECO:0000256" key="5">
    <source>
        <dbReference type="PROSITE-ProRule" id="PRU00335"/>
    </source>
</evidence>
<feature type="DNA-binding region" description="H-T-H motif" evidence="5">
    <location>
        <begin position="33"/>
        <end position="52"/>
    </location>
</feature>
<evidence type="ECO:0000256" key="2">
    <source>
        <dbReference type="ARBA" id="ARBA00023015"/>
    </source>
</evidence>
<dbReference type="AlphaFoldDB" id="A0A1I5S056"/>
<dbReference type="SUPFAM" id="SSF46689">
    <property type="entry name" value="Homeodomain-like"/>
    <property type="match status" value="1"/>
</dbReference>
<dbReference type="InterPro" id="IPR023772">
    <property type="entry name" value="DNA-bd_HTH_TetR-type_CS"/>
</dbReference>
<name>A0A1I5S056_9GAMM</name>
<dbReference type="InterPro" id="IPR009057">
    <property type="entry name" value="Homeodomain-like_sf"/>
</dbReference>
<dbReference type="Pfam" id="PF08361">
    <property type="entry name" value="TetR_C_2"/>
    <property type="match status" value="1"/>
</dbReference>
<proteinExistence type="predicted"/>
<feature type="domain" description="HTH tetR-type" evidence="6">
    <location>
        <begin position="10"/>
        <end position="70"/>
    </location>
</feature>
<dbReference type="FunFam" id="1.10.357.10:FF:000003">
    <property type="entry name" value="HTH-type transcriptional regulator AcrR"/>
    <property type="match status" value="1"/>
</dbReference>
<dbReference type="EMBL" id="FOXM01000004">
    <property type="protein sequence ID" value="SFP64168.1"/>
    <property type="molecule type" value="Genomic_DNA"/>
</dbReference>
<dbReference type="RefSeq" id="WP_092429507.1">
    <property type="nucleotide sequence ID" value="NZ_FOXM01000004.1"/>
</dbReference>
<evidence type="ECO:0000256" key="3">
    <source>
        <dbReference type="ARBA" id="ARBA00023125"/>
    </source>
</evidence>
<dbReference type="PROSITE" id="PS01081">
    <property type="entry name" value="HTH_TETR_1"/>
    <property type="match status" value="1"/>
</dbReference>
<evidence type="ECO:0000256" key="4">
    <source>
        <dbReference type="ARBA" id="ARBA00023163"/>
    </source>
</evidence>
<evidence type="ECO:0000313" key="8">
    <source>
        <dbReference type="Proteomes" id="UP000243084"/>
    </source>
</evidence>